<gene>
    <name evidence="4" type="ORF">AVDCRST_MAG89-2610</name>
</gene>
<dbReference type="InterPro" id="IPR013785">
    <property type="entry name" value="Aldolase_TIM"/>
</dbReference>
<keyword evidence="2 4" id="KW-0808">Transferase</keyword>
<dbReference type="InterPro" id="IPR000891">
    <property type="entry name" value="PYR_CT"/>
</dbReference>
<dbReference type="CDD" id="cd03174">
    <property type="entry name" value="DRE_TIM_metallolyase"/>
    <property type="match status" value="1"/>
</dbReference>
<evidence type="ECO:0000259" key="3">
    <source>
        <dbReference type="PROSITE" id="PS50991"/>
    </source>
</evidence>
<evidence type="ECO:0000313" key="4">
    <source>
        <dbReference type="EMBL" id="CAA9341029.1"/>
    </source>
</evidence>
<proteinExistence type="inferred from homology"/>
<dbReference type="Pfam" id="PF00682">
    <property type="entry name" value="HMGL-like"/>
    <property type="match status" value="1"/>
</dbReference>
<accession>A0A6J4LSM1</accession>
<evidence type="ECO:0000256" key="1">
    <source>
        <dbReference type="ARBA" id="ARBA00006154"/>
    </source>
</evidence>
<dbReference type="AlphaFoldDB" id="A0A6J4LSM1"/>
<evidence type="ECO:0000256" key="2">
    <source>
        <dbReference type="ARBA" id="ARBA00022679"/>
    </source>
</evidence>
<protein>
    <submittedName>
        <fullName evidence="4">Homocitrate synthase</fullName>
        <ecNumber evidence="4">2.3.3.14</ecNumber>
    </submittedName>
</protein>
<dbReference type="PANTHER" id="PTHR42880">
    <property type="entry name" value="HOMOCITRATE SYNTHASE"/>
    <property type="match status" value="1"/>
</dbReference>
<reference evidence="4" key="1">
    <citation type="submission" date="2020-02" db="EMBL/GenBank/DDBJ databases">
        <authorList>
            <person name="Meier V. D."/>
        </authorList>
    </citation>
    <scope>NUCLEOTIDE SEQUENCE</scope>
    <source>
        <strain evidence="4">AVDCRST_MAG89</strain>
    </source>
</reference>
<feature type="domain" description="Pyruvate carboxyltransferase" evidence="3">
    <location>
        <begin position="92"/>
        <end position="358"/>
    </location>
</feature>
<sequence>EWRVRSRRKTVRVREACKRRILPYAPRAVKRRAVRPGPFRSARAGVTFSAFRRAAPAPNPLAHHRTAMQKSDLIYDWNTLDGSFDYGTRRVVQLNDETLRDGLQSPSVTDPCIEDKIRLLHLMAELGIASADIGLPGAGPRAVRDVEALAREIANNRLDIEPNCAARTVRADVLPIVEVSQKVGIGIEAATFIGSSPIRQYAEDWTLERMLRATEDAVSFAVSEGLPVMYVTEDTTRASPETVKALYTTAIECGARRICVCDTVGHATPHGVRQLIRFVFDEVVKPSGKDVKVDWHGHRDRGLAIPNCLAAIEEGAHRIHGTALGIGERCGNAEMDLLLVNLKLLGLHDRDVSRLNEYVTLASRACNVPLAYNWPVFGEDAFRTGTGVHAAAIIKAEAKGDAWLADRIYSGVPAGWFGLHQVIEISPMSGISNVRYWLNAHGYGTDEALCAHVFEAAKTCDHTFTDDEVHAICRSYTGGGGSSSAEAAD</sequence>
<dbReference type="EMBL" id="CADCTV010000549">
    <property type="protein sequence ID" value="CAA9341029.1"/>
    <property type="molecule type" value="Genomic_DNA"/>
</dbReference>
<dbReference type="PROSITE" id="PS50991">
    <property type="entry name" value="PYR_CT"/>
    <property type="match status" value="1"/>
</dbReference>
<dbReference type="Gene3D" id="3.20.20.70">
    <property type="entry name" value="Aldolase class I"/>
    <property type="match status" value="1"/>
</dbReference>
<dbReference type="EC" id="2.3.3.14" evidence="4"/>
<dbReference type="GO" id="GO:0004410">
    <property type="term" value="F:homocitrate synthase activity"/>
    <property type="evidence" value="ECO:0007669"/>
    <property type="project" value="UniProtKB-EC"/>
</dbReference>
<name>A0A6J4LSM1_9BACT</name>
<organism evidence="4">
    <name type="scientific">uncultured Gemmatimonadota bacterium</name>
    <dbReference type="NCBI Taxonomy" id="203437"/>
    <lineage>
        <taxon>Bacteria</taxon>
        <taxon>Pseudomonadati</taxon>
        <taxon>Gemmatimonadota</taxon>
        <taxon>environmental samples</taxon>
    </lineage>
</organism>
<dbReference type="SUPFAM" id="SSF51569">
    <property type="entry name" value="Aldolase"/>
    <property type="match status" value="1"/>
</dbReference>
<dbReference type="PANTHER" id="PTHR42880:SF1">
    <property type="entry name" value="ISOPROPYLMALATE_HOMOCITRATE_CITRAMALATE SYNTHASE FAMILY PROTEIN"/>
    <property type="match status" value="1"/>
</dbReference>
<comment type="similarity">
    <text evidence="1">Belongs to the alpha-IPM synthase/homocitrate synthase family.</text>
</comment>
<keyword evidence="4" id="KW-0012">Acyltransferase</keyword>
<feature type="non-terminal residue" evidence="4">
    <location>
        <position position="1"/>
    </location>
</feature>